<organism evidence="1">
    <name type="scientific">uncultured marine thaumarchaeote KM3_70_D04</name>
    <dbReference type="NCBI Taxonomy" id="1456250"/>
    <lineage>
        <taxon>Archaea</taxon>
        <taxon>Nitrososphaerota</taxon>
        <taxon>environmental samples</taxon>
    </lineage>
</organism>
<evidence type="ECO:0000313" key="1">
    <source>
        <dbReference type="EMBL" id="AIF15376.1"/>
    </source>
</evidence>
<proteinExistence type="predicted"/>
<sequence>MVAEVATTLIEVAPPTVGRDEARVGFVVAAGGDRALAGLSDPELGCVVEELLIVLEPVEVVALTASGPTPPQAPVVVDALRSCGLVLKVARLGLAGGFVGNSGVPGLDPTCVLEGVTEDDMAPVLEALFAGAGAVKTDRAVDVLLSETPVMGNLVRCGLQGLLGEADDEGSPFCHGFFDQVAAMMTAVVKHGTAAEVEVADPVLLAELFGLSDDVFVWLADNVPDGHRADAEAVRDASVKISQVMAEALHGLDDSSDPQVVLGAVFGAVARLDAELAVGSFELESSRARLESYVTATCGDSATGLFDVLSGAGALSGV</sequence>
<reference evidence="1" key="1">
    <citation type="journal article" date="2014" name="Genome Biol. Evol.">
        <title>Pangenome evidence for extensive interdomain horizontal transfer affecting lineage core and shell genes in uncultured planktonic thaumarchaeota and euryarchaeota.</title>
        <authorList>
            <person name="Deschamps P."/>
            <person name="Zivanovic Y."/>
            <person name="Moreira D."/>
            <person name="Rodriguez-Valera F."/>
            <person name="Lopez-Garcia P."/>
        </authorList>
    </citation>
    <scope>NUCLEOTIDE SEQUENCE</scope>
</reference>
<accession>A0A075HFV6</accession>
<dbReference type="EMBL" id="KF901027">
    <property type="protein sequence ID" value="AIF15376.1"/>
    <property type="molecule type" value="Genomic_DNA"/>
</dbReference>
<dbReference type="AlphaFoldDB" id="A0A075HFV6"/>
<name>A0A075HFV6_9ARCH</name>
<protein>
    <submittedName>
        <fullName evidence="1">Uncharacterized protein</fullName>
    </submittedName>
</protein>